<reference evidence="1 2" key="2">
    <citation type="journal article" date="2022" name="Mol. Ecol. Resour.">
        <title>The genomes of chicory, endive, great burdock and yacon provide insights into Asteraceae paleo-polyploidization history and plant inulin production.</title>
        <authorList>
            <person name="Fan W."/>
            <person name="Wang S."/>
            <person name="Wang H."/>
            <person name="Wang A."/>
            <person name="Jiang F."/>
            <person name="Liu H."/>
            <person name="Zhao H."/>
            <person name="Xu D."/>
            <person name="Zhang Y."/>
        </authorList>
    </citation>
    <scope>NUCLEOTIDE SEQUENCE [LARGE SCALE GENOMIC DNA]</scope>
    <source>
        <strain evidence="2">cv. Yunnan</strain>
        <tissue evidence="1">Leaves</tissue>
    </source>
</reference>
<gene>
    <name evidence="1" type="ORF">L1987_48983</name>
</gene>
<accession>A0ACB9FSU0</accession>
<dbReference type="Proteomes" id="UP001056120">
    <property type="component" value="Linkage Group LG16"/>
</dbReference>
<protein>
    <submittedName>
        <fullName evidence="1">Uncharacterized protein</fullName>
    </submittedName>
</protein>
<name>A0ACB9FSU0_9ASTR</name>
<evidence type="ECO:0000313" key="2">
    <source>
        <dbReference type="Proteomes" id="UP001056120"/>
    </source>
</evidence>
<sequence length="276" mass="31060">MFQMKSSHLDPSKDIPRTTQNSSSSKLSSQLWLQYGSCPSGTIPIRRSSYNHQTNIYPRKVIFNADHSFAVAQIQGSIYSGARALMKVWQPYVESYDDYSSSQVMLSDGPLQSFETVKAGWTVNPIVYNDTKTRLFVYWSIDGMKNTGCFDFNCPGFVQTSTEVVIGGDIGTHNIGSEIIIQISKDPETNNWWFKYNEKQVGYWPGDIFQLMKVGATMVQWGGEVYSPYLGTAWHTETAMGNGKFSDLIFRNSGTMSGMLIEERFICTKATGKAFH</sequence>
<keyword evidence="2" id="KW-1185">Reference proteome</keyword>
<evidence type="ECO:0000313" key="1">
    <source>
        <dbReference type="EMBL" id="KAI3774428.1"/>
    </source>
</evidence>
<organism evidence="1 2">
    <name type="scientific">Smallanthus sonchifolius</name>
    <dbReference type="NCBI Taxonomy" id="185202"/>
    <lineage>
        <taxon>Eukaryota</taxon>
        <taxon>Viridiplantae</taxon>
        <taxon>Streptophyta</taxon>
        <taxon>Embryophyta</taxon>
        <taxon>Tracheophyta</taxon>
        <taxon>Spermatophyta</taxon>
        <taxon>Magnoliopsida</taxon>
        <taxon>eudicotyledons</taxon>
        <taxon>Gunneridae</taxon>
        <taxon>Pentapetalae</taxon>
        <taxon>asterids</taxon>
        <taxon>campanulids</taxon>
        <taxon>Asterales</taxon>
        <taxon>Asteraceae</taxon>
        <taxon>Asteroideae</taxon>
        <taxon>Heliantheae alliance</taxon>
        <taxon>Millerieae</taxon>
        <taxon>Smallanthus</taxon>
    </lineage>
</organism>
<dbReference type="EMBL" id="CM042033">
    <property type="protein sequence ID" value="KAI3774428.1"/>
    <property type="molecule type" value="Genomic_DNA"/>
</dbReference>
<reference evidence="2" key="1">
    <citation type="journal article" date="2022" name="Mol. Ecol. Resour.">
        <title>The genomes of chicory, endive, great burdock and yacon provide insights into Asteraceae palaeo-polyploidization history and plant inulin production.</title>
        <authorList>
            <person name="Fan W."/>
            <person name="Wang S."/>
            <person name="Wang H."/>
            <person name="Wang A."/>
            <person name="Jiang F."/>
            <person name="Liu H."/>
            <person name="Zhao H."/>
            <person name="Xu D."/>
            <person name="Zhang Y."/>
        </authorList>
    </citation>
    <scope>NUCLEOTIDE SEQUENCE [LARGE SCALE GENOMIC DNA]</scope>
    <source>
        <strain evidence="2">cv. Yunnan</strain>
    </source>
</reference>
<comment type="caution">
    <text evidence="1">The sequence shown here is derived from an EMBL/GenBank/DDBJ whole genome shotgun (WGS) entry which is preliminary data.</text>
</comment>
<proteinExistence type="predicted"/>